<dbReference type="KEGG" id="vg:65108332"/>
<keyword evidence="1" id="KW-0812">Transmembrane</keyword>
<organism evidence="2 3">
    <name type="scientific">Escherichia phage EcS1</name>
    <dbReference type="NCBI Taxonomy" id="2083276"/>
    <lineage>
        <taxon>Viruses</taxon>
        <taxon>Duplodnaviria</taxon>
        <taxon>Heunggongvirae</taxon>
        <taxon>Uroviricota</taxon>
        <taxon>Caudoviricetes</taxon>
        <taxon>Pantevenvirales</taxon>
        <taxon>Straboviridae</taxon>
        <taxon>Tevenvirinae</taxon>
        <taxon>Kagamiyamavirus</taxon>
        <taxon>Kagamiyamavirus ecs1</taxon>
    </lineage>
</organism>
<protein>
    <submittedName>
        <fullName evidence="2">Uncharacterized protein</fullName>
    </submittedName>
</protein>
<dbReference type="EMBL" id="LC371242">
    <property type="protein sequence ID" value="BBC78193.1"/>
    <property type="molecule type" value="Genomic_DNA"/>
</dbReference>
<feature type="transmembrane region" description="Helical" evidence="1">
    <location>
        <begin position="59"/>
        <end position="84"/>
    </location>
</feature>
<keyword evidence="1" id="KW-1133">Transmembrane helix</keyword>
<evidence type="ECO:0000313" key="2">
    <source>
        <dbReference type="EMBL" id="BBC78193.1"/>
    </source>
</evidence>
<keyword evidence="3" id="KW-1185">Reference proteome</keyword>
<evidence type="ECO:0000256" key="1">
    <source>
        <dbReference type="SAM" id="Phobius"/>
    </source>
</evidence>
<evidence type="ECO:0000313" key="3">
    <source>
        <dbReference type="Proteomes" id="UP000250157"/>
    </source>
</evidence>
<name>A0A2Z5ZD29_9CAUD</name>
<sequence length="123" mass="14029">MAHYFRYNSFERTSFDKPDKISSALIGLLVWCLVLLILIMTLGIIGVSGQEFGKLFFAIGGYSLVIVEFLALFGYKPLGWIYFIPARLRNQKLKLQNQIEEAAAEANKTSLKIEMFIKECKVK</sequence>
<reference evidence="2 3" key="1">
    <citation type="submission" date="2018-02" db="EMBL/GenBank/DDBJ databases">
        <title>Full genome sequencing of a novel polyvalent bacteriophage as one of T4-Family member.</title>
        <authorList>
            <person name="Kawasaki T."/>
            <person name="Saad A.M."/>
            <person name="Yamada T."/>
        </authorList>
    </citation>
    <scope>NUCLEOTIDE SEQUENCE [LARGE SCALE GENOMIC DNA]</scope>
    <source>
        <strain evidence="2 3">EcS1</strain>
    </source>
</reference>
<dbReference type="GeneID" id="65108332"/>
<feature type="transmembrane region" description="Helical" evidence="1">
    <location>
        <begin position="21"/>
        <end position="47"/>
    </location>
</feature>
<keyword evidence="1" id="KW-0472">Membrane</keyword>
<dbReference type="Proteomes" id="UP000250157">
    <property type="component" value="Segment"/>
</dbReference>
<dbReference type="RefSeq" id="YP_010090840.1">
    <property type="nucleotide sequence ID" value="NC_055721.1"/>
</dbReference>
<proteinExistence type="predicted"/>
<accession>A0A2Z5ZD29</accession>